<evidence type="ECO:0000313" key="2">
    <source>
        <dbReference type="Proteomes" id="UP001054945"/>
    </source>
</evidence>
<reference evidence="1 2" key="1">
    <citation type="submission" date="2021-06" db="EMBL/GenBank/DDBJ databases">
        <title>Caerostris extrusa draft genome.</title>
        <authorList>
            <person name="Kono N."/>
            <person name="Arakawa K."/>
        </authorList>
    </citation>
    <scope>NUCLEOTIDE SEQUENCE [LARGE SCALE GENOMIC DNA]</scope>
</reference>
<dbReference type="EMBL" id="BPLR01009736">
    <property type="protein sequence ID" value="GIY34160.1"/>
    <property type="molecule type" value="Genomic_DNA"/>
</dbReference>
<evidence type="ECO:0000313" key="1">
    <source>
        <dbReference type="EMBL" id="GIY34160.1"/>
    </source>
</evidence>
<dbReference type="AlphaFoldDB" id="A0AAV4SNV6"/>
<sequence length="129" mass="15154">MQIRKRHAFNSGKATQTHLKFDKSAIPSGINVSKEKNKKIPKQQHGIRQNEHLFQRNLFNWLEWFWSSSAIAHRAFKRKKSSSFTSRKRLLESRNPKRQEVTVHRLAYVGSSLGNITPKIMNHSKKLIY</sequence>
<organism evidence="1 2">
    <name type="scientific">Caerostris extrusa</name>
    <name type="common">Bark spider</name>
    <name type="synonym">Caerostris bankana</name>
    <dbReference type="NCBI Taxonomy" id="172846"/>
    <lineage>
        <taxon>Eukaryota</taxon>
        <taxon>Metazoa</taxon>
        <taxon>Ecdysozoa</taxon>
        <taxon>Arthropoda</taxon>
        <taxon>Chelicerata</taxon>
        <taxon>Arachnida</taxon>
        <taxon>Araneae</taxon>
        <taxon>Araneomorphae</taxon>
        <taxon>Entelegynae</taxon>
        <taxon>Araneoidea</taxon>
        <taxon>Araneidae</taxon>
        <taxon>Caerostris</taxon>
    </lineage>
</organism>
<proteinExistence type="predicted"/>
<accession>A0AAV4SNV6</accession>
<gene>
    <name evidence="1" type="ORF">CEXT_341571</name>
</gene>
<dbReference type="Proteomes" id="UP001054945">
    <property type="component" value="Unassembled WGS sequence"/>
</dbReference>
<name>A0AAV4SNV6_CAEEX</name>
<keyword evidence="2" id="KW-1185">Reference proteome</keyword>
<protein>
    <submittedName>
        <fullName evidence="1">Uncharacterized protein</fullName>
    </submittedName>
</protein>
<comment type="caution">
    <text evidence="1">The sequence shown here is derived from an EMBL/GenBank/DDBJ whole genome shotgun (WGS) entry which is preliminary data.</text>
</comment>